<dbReference type="AlphaFoldDB" id="A0A7Z0DKV1"/>
<dbReference type="InterPro" id="IPR016538">
    <property type="entry name" value="UCP008292"/>
</dbReference>
<dbReference type="InterPro" id="IPR051158">
    <property type="entry name" value="Metallophosphoesterase_sf"/>
</dbReference>
<organism evidence="4 5">
    <name type="scientific">Nocardioides panzhihuensis</name>
    <dbReference type="NCBI Taxonomy" id="860243"/>
    <lineage>
        <taxon>Bacteria</taxon>
        <taxon>Bacillati</taxon>
        <taxon>Actinomycetota</taxon>
        <taxon>Actinomycetes</taxon>
        <taxon>Propionibacteriales</taxon>
        <taxon>Nocardioidaceae</taxon>
        <taxon>Nocardioides</taxon>
    </lineage>
</organism>
<keyword evidence="1" id="KW-0479">Metal-binding</keyword>
<dbReference type="EMBL" id="JACBZR010000001">
    <property type="protein sequence ID" value="NYI77474.1"/>
    <property type="molecule type" value="Genomic_DNA"/>
</dbReference>
<evidence type="ECO:0000256" key="1">
    <source>
        <dbReference type="ARBA" id="ARBA00022723"/>
    </source>
</evidence>
<dbReference type="PIRSF" id="PIRSF008292">
    <property type="entry name" value="UCP008292"/>
    <property type="match status" value="1"/>
</dbReference>
<dbReference type="Gene3D" id="3.60.21.10">
    <property type="match status" value="1"/>
</dbReference>
<sequence>MPEPIRVAAVGDVHLADDLRGRYAPLLDGISAEADALLVAGDLTQHGTLDEAKAFADEFGAADVPVLTVLGNHDYHSGKERDIAQLLEERGMTVLEGTSTTIETKAGRLGVAGIKGFCLGFSGRCAADFGEPEMKAFTGHGIETADVLRRALDDLAGEEPDVTVALSHFAPVDGTLLGEPKEIWPFLGNYRLGEAIDESGVDLAVHGHAHAGREKGLTPAGVPVRNVAQPVIQAAFRVYDVVPRRSA</sequence>
<dbReference type="GO" id="GO:0008758">
    <property type="term" value="F:UDP-2,3-diacylglucosamine hydrolase activity"/>
    <property type="evidence" value="ECO:0007669"/>
    <property type="project" value="TreeGrafter"/>
</dbReference>
<dbReference type="SUPFAM" id="SSF56300">
    <property type="entry name" value="Metallo-dependent phosphatases"/>
    <property type="match status" value="1"/>
</dbReference>
<dbReference type="InterPro" id="IPR029052">
    <property type="entry name" value="Metallo-depent_PP-like"/>
</dbReference>
<dbReference type="Proteomes" id="UP000564496">
    <property type="component" value="Unassembled WGS sequence"/>
</dbReference>
<dbReference type="RefSeq" id="WP_179657957.1">
    <property type="nucleotide sequence ID" value="NZ_JACBZR010000001.1"/>
</dbReference>
<evidence type="ECO:0000313" key="4">
    <source>
        <dbReference type="EMBL" id="NYI77474.1"/>
    </source>
</evidence>
<dbReference type="GO" id="GO:0016020">
    <property type="term" value="C:membrane"/>
    <property type="evidence" value="ECO:0007669"/>
    <property type="project" value="GOC"/>
</dbReference>
<evidence type="ECO:0000259" key="3">
    <source>
        <dbReference type="Pfam" id="PF00149"/>
    </source>
</evidence>
<protein>
    <submittedName>
        <fullName evidence="4">Icc-related predicted phosphoesterase</fullName>
    </submittedName>
</protein>
<evidence type="ECO:0000313" key="5">
    <source>
        <dbReference type="Proteomes" id="UP000564496"/>
    </source>
</evidence>
<comment type="caution">
    <text evidence="4">The sequence shown here is derived from an EMBL/GenBank/DDBJ whole genome shotgun (WGS) entry which is preliminary data.</text>
</comment>
<evidence type="ECO:0000256" key="2">
    <source>
        <dbReference type="ARBA" id="ARBA00022801"/>
    </source>
</evidence>
<proteinExistence type="predicted"/>
<name>A0A7Z0DKV1_9ACTN</name>
<dbReference type="PANTHER" id="PTHR31302:SF31">
    <property type="entry name" value="PHOSPHODIESTERASE YAEI"/>
    <property type="match status" value="1"/>
</dbReference>
<dbReference type="PANTHER" id="PTHR31302">
    <property type="entry name" value="TRANSMEMBRANE PROTEIN WITH METALLOPHOSPHOESTERASE DOMAIN-RELATED"/>
    <property type="match status" value="1"/>
</dbReference>
<dbReference type="InterPro" id="IPR004843">
    <property type="entry name" value="Calcineurin-like_PHP"/>
</dbReference>
<feature type="domain" description="Calcineurin-like phosphoesterase" evidence="3">
    <location>
        <begin position="5"/>
        <end position="211"/>
    </location>
</feature>
<gene>
    <name evidence="4" type="ORF">BJ988_002122</name>
</gene>
<accession>A0A7Z0DKV1</accession>
<dbReference type="GO" id="GO:0046872">
    <property type="term" value="F:metal ion binding"/>
    <property type="evidence" value="ECO:0007669"/>
    <property type="project" value="UniProtKB-KW"/>
</dbReference>
<reference evidence="4 5" key="1">
    <citation type="submission" date="2020-07" db="EMBL/GenBank/DDBJ databases">
        <title>Sequencing the genomes of 1000 actinobacteria strains.</title>
        <authorList>
            <person name="Klenk H.-P."/>
        </authorList>
    </citation>
    <scope>NUCLEOTIDE SEQUENCE [LARGE SCALE GENOMIC DNA]</scope>
    <source>
        <strain evidence="4 5">DSM 26487</strain>
    </source>
</reference>
<keyword evidence="2" id="KW-0378">Hydrolase</keyword>
<dbReference type="GO" id="GO:0009245">
    <property type="term" value="P:lipid A biosynthetic process"/>
    <property type="evidence" value="ECO:0007669"/>
    <property type="project" value="TreeGrafter"/>
</dbReference>
<keyword evidence="5" id="KW-1185">Reference proteome</keyword>
<dbReference type="Pfam" id="PF00149">
    <property type="entry name" value="Metallophos"/>
    <property type="match status" value="1"/>
</dbReference>